<dbReference type="Pfam" id="PF00179">
    <property type="entry name" value="UQ_con"/>
    <property type="match status" value="1"/>
</dbReference>
<accession>A0A5E4N2R6</accession>
<proteinExistence type="predicted"/>
<evidence type="ECO:0000256" key="2">
    <source>
        <dbReference type="ARBA" id="ARBA00022786"/>
    </source>
</evidence>
<dbReference type="SUPFAM" id="SSF54495">
    <property type="entry name" value="UBC-like"/>
    <property type="match status" value="1"/>
</dbReference>
<feature type="domain" description="UBC core" evidence="3">
    <location>
        <begin position="656"/>
        <end position="817"/>
    </location>
</feature>
<dbReference type="PANTHER" id="PTHR46116">
    <property type="entry name" value="(E3-INDEPENDENT) E2 UBIQUITIN-CONJUGATING ENZYME"/>
    <property type="match status" value="1"/>
</dbReference>
<dbReference type="EMBL" id="CABPRJ010001519">
    <property type="protein sequence ID" value="VVC38905.1"/>
    <property type="molecule type" value="Genomic_DNA"/>
</dbReference>
<dbReference type="PANTHER" id="PTHR46116:SF15">
    <property type="entry name" value="(E3-INDEPENDENT) E2 UBIQUITIN-CONJUGATING ENZYME"/>
    <property type="match status" value="1"/>
</dbReference>
<dbReference type="SMART" id="SM00212">
    <property type="entry name" value="UBCc"/>
    <property type="match status" value="1"/>
</dbReference>
<dbReference type="CDD" id="cd23837">
    <property type="entry name" value="UBCc_UBE2O"/>
    <property type="match status" value="1"/>
</dbReference>
<evidence type="ECO:0000259" key="4">
    <source>
        <dbReference type="PROSITE" id="PS50878"/>
    </source>
</evidence>
<protein>
    <submittedName>
        <fullName evidence="5">Ubiquitin-conjugating enzyme E2,Ubiquitin-conjugating enzyme/RWD-like,Reverse transcriptase domain</fullName>
    </submittedName>
</protein>
<feature type="domain" description="Reverse transcriptase" evidence="4">
    <location>
        <begin position="236"/>
        <end position="479"/>
    </location>
</feature>
<gene>
    <name evidence="5" type="ORF">CINCED_3A010546</name>
</gene>
<name>A0A5E4N2R6_9HEMI</name>
<organism evidence="5 6">
    <name type="scientific">Cinara cedri</name>
    <dbReference type="NCBI Taxonomy" id="506608"/>
    <lineage>
        <taxon>Eukaryota</taxon>
        <taxon>Metazoa</taxon>
        <taxon>Ecdysozoa</taxon>
        <taxon>Arthropoda</taxon>
        <taxon>Hexapoda</taxon>
        <taxon>Insecta</taxon>
        <taxon>Pterygota</taxon>
        <taxon>Neoptera</taxon>
        <taxon>Paraneoptera</taxon>
        <taxon>Hemiptera</taxon>
        <taxon>Sternorrhyncha</taxon>
        <taxon>Aphidomorpha</taxon>
        <taxon>Aphidoidea</taxon>
        <taxon>Aphididae</taxon>
        <taxon>Lachninae</taxon>
        <taxon>Cinara</taxon>
    </lineage>
</organism>
<evidence type="ECO:0000313" key="6">
    <source>
        <dbReference type="Proteomes" id="UP000325440"/>
    </source>
</evidence>
<dbReference type="InterPro" id="IPR000608">
    <property type="entry name" value="UBC"/>
</dbReference>
<evidence type="ECO:0000313" key="5">
    <source>
        <dbReference type="EMBL" id="VVC38905.1"/>
    </source>
</evidence>
<dbReference type="PROSITE" id="PS50127">
    <property type="entry name" value="UBC_2"/>
    <property type="match status" value="1"/>
</dbReference>
<dbReference type="InterPro" id="IPR000477">
    <property type="entry name" value="RT_dom"/>
</dbReference>
<dbReference type="AlphaFoldDB" id="A0A5E4N2R6"/>
<keyword evidence="6" id="KW-1185">Reference proteome</keyword>
<reference evidence="5 6" key="1">
    <citation type="submission" date="2019-08" db="EMBL/GenBank/DDBJ databases">
        <authorList>
            <person name="Alioto T."/>
            <person name="Alioto T."/>
            <person name="Gomez Garrido J."/>
        </authorList>
    </citation>
    <scope>NUCLEOTIDE SEQUENCE [LARGE SCALE GENOMIC DNA]</scope>
</reference>
<dbReference type="OrthoDB" id="47801at2759"/>
<dbReference type="Proteomes" id="UP000325440">
    <property type="component" value="Unassembled WGS sequence"/>
</dbReference>
<sequence>SIAVFALVVHRIKSYSFFCLISQDYLAGTWQLQICSLKDYEVHMSLPRFEVVFFLYCQCIWHGVFHPSSGIKIKGNLQYQNAHRADYCGKLQKRSGTIVQRPPIHINHHKYIIETCQQNTQRNSYSCPHCCRTISCNRYNDTYAVCNSCTYPTKITNRILCAKKPTRSHFVIHVPHVNNQNLLLNAVLYRRTRFVIHFSKRIRINTCLIAARCNGSEICQTTAATTMTTVTDRSMVGVSRADGVVGSTYSPFRVIFKSGDRSIINNYRPISKLSTLSKLIEKLIVVKMSTIFSSLLMNKQHGFFTEKSINILSFLVNEVSCGKQVDLHSYLTNLDQIVKIGSSVSKLVLVSSRVPQGSHLSPLLFLIFINDVGKMFRHVNANDLFINTLKYFFLLSPISYKFKFLIHSEEIIQYLYIVFYSKSRDQENNERFPKLLIQSLRQATVGMKSFLDAVEHSQDVDKVVKLQKSLEQIRLGFNVSSFLPTSETKEIEVSYKDLMDNISKMIDKIISKKDNKEDEAEDELSYETLIGDSIEKLKKVVSDFMDKVNRAFKDTYGSKHCKKEDRSENDDLSLRSEVLSSILNNDEQILPDSLLKLSKAINHTGELSYIFNNSTQEPEYEVIVKPEEAGVFDLVDTLLDDSHKYIYEKENNLHPTLLKMVTKDIQILQKSLPAGIWVKTFENRMDLFSVMIRGPERTPYAGGLFMFDIKLPHTYPLTPPLCHYYSFCDDRLNPNLYEDGKVCLSLLGTWSGHGVELWSPRDSNLLQLLVSIQGLILVSEPYYNEAGFDSQRGQKLAKENSRVYNEMALIKVVQSMTNMLKMNYLDEASSGYFKEEILEHVKFHGPKLISTIENWIKISENELTEDEKNVPGYPLLPLSKGFCLSIIKALKDYKEVLISMNVMFK</sequence>
<dbReference type="Gene3D" id="3.10.110.10">
    <property type="entry name" value="Ubiquitin Conjugating Enzyme"/>
    <property type="match status" value="1"/>
</dbReference>
<evidence type="ECO:0000256" key="1">
    <source>
        <dbReference type="ARBA" id="ARBA00022679"/>
    </source>
</evidence>
<dbReference type="GO" id="GO:0061631">
    <property type="term" value="F:ubiquitin conjugating enzyme activity"/>
    <property type="evidence" value="ECO:0007669"/>
    <property type="project" value="TreeGrafter"/>
</dbReference>
<dbReference type="PROSITE" id="PS50878">
    <property type="entry name" value="RT_POL"/>
    <property type="match status" value="1"/>
</dbReference>
<dbReference type="GO" id="GO:0003964">
    <property type="term" value="F:RNA-directed DNA polymerase activity"/>
    <property type="evidence" value="ECO:0007669"/>
    <property type="project" value="UniProtKB-KW"/>
</dbReference>
<keyword evidence="1" id="KW-0808">Transferase</keyword>
<keyword evidence="5" id="KW-0695">RNA-directed DNA polymerase</keyword>
<evidence type="ECO:0000259" key="3">
    <source>
        <dbReference type="PROSITE" id="PS50127"/>
    </source>
</evidence>
<dbReference type="InterPro" id="IPR016135">
    <property type="entry name" value="UBQ-conjugating_enzyme/RWD"/>
</dbReference>
<keyword evidence="5" id="KW-0548">Nucleotidyltransferase</keyword>
<feature type="non-terminal residue" evidence="5">
    <location>
        <position position="1"/>
    </location>
</feature>
<keyword evidence="2" id="KW-0833">Ubl conjugation pathway</keyword>